<evidence type="ECO:0000256" key="1">
    <source>
        <dbReference type="SAM" id="MobiDB-lite"/>
    </source>
</evidence>
<evidence type="ECO:0000313" key="4">
    <source>
        <dbReference type="Proteomes" id="UP000242180"/>
    </source>
</evidence>
<dbReference type="EMBL" id="MCGN01000006">
    <property type="protein sequence ID" value="ORY95750.1"/>
    <property type="molecule type" value="Genomic_DNA"/>
</dbReference>
<sequence length="123" mass="13918">MTPDQIVVQLKRKGTFDELRKALLSDFMNNEAGQALRQKVEATMQELVDKNPSLLDKDRSGFHATVMKELESAGIYGSLRVETLLREKRYQDRMEEEIRIELEKSAANNDVPHSPSAPPSSTT</sequence>
<comment type="caution">
    <text evidence="3">The sequence shown here is derived from an EMBL/GenBank/DDBJ whole genome shotgun (WGS) entry which is preliminary data.</text>
</comment>
<keyword evidence="4" id="KW-1185">Reference proteome</keyword>
<feature type="region of interest" description="Disordered" evidence="1">
    <location>
        <begin position="102"/>
        <end position="123"/>
    </location>
</feature>
<dbReference type="AlphaFoldDB" id="A0A1X2HAT8"/>
<reference evidence="3 4" key="1">
    <citation type="submission" date="2016-07" db="EMBL/GenBank/DDBJ databases">
        <title>Pervasive Adenine N6-methylation of Active Genes in Fungi.</title>
        <authorList>
            <consortium name="DOE Joint Genome Institute"/>
            <person name="Mondo S.J."/>
            <person name="Dannebaum R.O."/>
            <person name="Kuo R.C."/>
            <person name="Labutti K."/>
            <person name="Haridas S."/>
            <person name="Kuo A."/>
            <person name="Salamov A."/>
            <person name="Ahrendt S.R."/>
            <person name="Lipzen A."/>
            <person name="Sullivan W."/>
            <person name="Andreopoulos W.B."/>
            <person name="Clum A."/>
            <person name="Lindquist E."/>
            <person name="Daum C."/>
            <person name="Ramamoorthy G.K."/>
            <person name="Gryganskyi A."/>
            <person name="Culley D."/>
            <person name="Magnuson J.K."/>
            <person name="James T.Y."/>
            <person name="O'Malley M.A."/>
            <person name="Stajich J.E."/>
            <person name="Spatafora J.W."/>
            <person name="Visel A."/>
            <person name="Grigoriev I.V."/>
        </authorList>
    </citation>
    <scope>NUCLEOTIDE SEQUENCE [LARGE SCALE GENOMIC DNA]</scope>
    <source>
        <strain evidence="3 4">NRRL 2496</strain>
    </source>
</reference>
<dbReference type="OrthoDB" id="5579731at2759"/>
<dbReference type="Proteomes" id="UP000242180">
    <property type="component" value="Unassembled WGS sequence"/>
</dbReference>
<dbReference type="InterPro" id="IPR055264">
    <property type="entry name" value="BOD1/SHG1_dom"/>
</dbReference>
<gene>
    <name evidence="3" type="ORF">BCR43DRAFT_493534</name>
</gene>
<name>A0A1X2HAT8_SYNRA</name>
<accession>A0A1X2HAT8</accession>
<organism evidence="3 4">
    <name type="scientific">Syncephalastrum racemosum</name>
    <name type="common">Filamentous fungus</name>
    <dbReference type="NCBI Taxonomy" id="13706"/>
    <lineage>
        <taxon>Eukaryota</taxon>
        <taxon>Fungi</taxon>
        <taxon>Fungi incertae sedis</taxon>
        <taxon>Mucoromycota</taxon>
        <taxon>Mucoromycotina</taxon>
        <taxon>Mucoromycetes</taxon>
        <taxon>Mucorales</taxon>
        <taxon>Syncephalastraceae</taxon>
        <taxon>Syncephalastrum</taxon>
    </lineage>
</organism>
<evidence type="ECO:0000313" key="3">
    <source>
        <dbReference type="EMBL" id="ORY95750.1"/>
    </source>
</evidence>
<dbReference type="InParanoid" id="A0A1X2HAT8"/>
<dbReference type="OMA" id="NTNGFME"/>
<feature type="non-terminal residue" evidence="3">
    <location>
        <position position="1"/>
    </location>
</feature>
<proteinExistence type="predicted"/>
<evidence type="ECO:0000259" key="2">
    <source>
        <dbReference type="Pfam" id="PF05205"/>
    </source>
</evidence>
<protein>
    <recommendedName>
        <fullName evidence="2">BOD1/SHG1 domain-containing protein</fullName>
    </recommendedName>
</protein>
<dbReference type="Pfam" id="PF05205">
    <property type="entry name" value="COMPASS-Shg1"/>
    <property type="match status" value="1"/>
</dbReference>
<feature type="domain" description="BOD1/SHG1" evidence="2">
    <location>
        <begin position="5"/>
        <end position="102"/>
    </location>
</feature>
<dbReference type="STRING" id="13706.A0A1X2HAT8"/>